<dbReference type="PANTHER" id="PTHR46481">
    <property type="entry name" value="ZINC FINGER BED DOMAIN-CONTAINING PROTEIN 4"/>
    <property type="match status" value="1"/>
</dbReference>
<evidence type="ECO:0000256" key="5">
    <source>
        <dbReference type="ARBA" id="ARBA00023242"/>
    </source>
</evidence>
<dbReference type="Proteomes" id="UP000439903">
    <property type="component" value="Unassembled WGS sequence"/>
</dbReference>
<comment type="subcellular location">
    <subcellularLocation>
        <location evidence="1">Nucleus</location>
    </subcellularLocation>
</comment>
<dbReference type="OrthoDB" id="2418406at2759"/>
<organism evidence="7 8">
    <name type="scientific">Gigaspora margarita</name>
    <dbReference type="NCBI Taxonomy" id="4874"/>
    <lineage>
        <taxon>Eukaryota</taxon>
        <taxon>Fungi</taxon>
        <taxon>Fungi incertae sedis</taxon>
        <taxon>Mucoromycota</taxon>
        <taxon>Glomeromycotina</taxon>
        <taxon>Glomeromycetes</taxon>
        <taxon>Diversisporales</taxon>
        <taxon>Gigasporaceae</taxon>
        <taxon>Gigaspora</taxon>
    </lineage>
</organism>
<proteinExistence type="predicted"/>
<keyword evidence="4" id="KW-0862">Zinc</keyword>
<reference evidence="7 8" key="1">
    <citation type="journal article" date="2019" name="Environ. Microbiol.">
        <title>At the nexus of three kingdoms: the genome of the mycorrhizal fungus Gigaspora margarita provides insights into plant, endobacterial and fungal interactions.</title>
        <authorList>
            <person name="Venice F."/>
            <person name="Ghignone S."/>
            <person name="Salvioli di Fossalunga A."/>
            <person name="Amselem J."/>
            <person name="Novero M."/>
            <person name="Xianan X."/>
            <person name="Sedzielewska Toro K."/>
            <person name="Morin E."/>
            <person name="Lipzen A."/>
            <person name="Grigoriev I.V."/>
            <person name="Henrissat B."/>
            <person name="Martin F.M."/>
            <person name="Bonfante P."/>
        </authorList>
    </citation>
    <scope>NUCLEOTIDE SEQUENCE [LARGE SCALE GENOMIC DNA]</scope>
    <source>
        <strain evidence="7 8">BEG34</strain>
    </source>
</reference>
<dbReference type="InterPro" id="IPR052035">
    <property type="entry name" value="ZnF_BED_domain_contain"/>
</dbReference>
<name>A0A8H4A553_GIGMA</name>
<keyword evidence="8" id="KW-1185">Reference proteome</keyword>
<evidence type="ECO:0000256" key="6">
    <source>
        <dbReference type="SAM" id="MobiDB-lite"/>
    </source>
</evidence>
<dbReference type="EMBL" id="WTPW01001630">
    <property type="protein sequence ID" value="KAF0425093.1"/>
    <property type="molecule type" value="Genomic_DNA"/>
</dbReference>
<dbReference type="PANTHER" id="PTHR46481:SF10">
    <property type="entry name" value="ZINC FINGER BED DOMAIN-CONTAINING PROTEIN 39"/>
    <property type="match status" value="1"/>
</dbReference>
<keyword evidence="3" id="KW-0863">Zinc-finger</keyword>
<comment type="caution">
    <text evidence="7">The sequence shown here is derived from an EMBL/GenBank/DDBJ whole genome shotgun (WGS) entry which is preliminary data.</text>
</comment>
<accession>A0A8H4A553</accession>
<keyword evidence="2" id="KW-0479">Metal-binding</keyword>
<keyword evidence="5" id="KW-0539">Nucleus</keyword>
<dbReference type="AlphaFoldDB" id="A0A8H4A553"/>
<dbReference type="GO" id="GO:0008270">
    <property type="term" value="F:zinc ion binding"/>
    <property type="evidence" value="ECO:0007669"/>
    <property type="project" value="UniProtKB-KW"/>
</dbReference>
<evidence type="ECO:0000256" key="3">
    <source>
        <dbReference type="ARBA" id="ARBA00022771"/>
    </source>
</evidence>
<sequence length="596" mass="69238">MWELNQDSSQASDLNDNGNNLITFSSSEAQPTKRQHLENNDKESICWKYFEPFKVPSENGTITKCTISGCTTRYIWCGSTSNLVGHLKKKHSITKSSTPLSSTTSTVNSINSEPEINLPLLKFIVSSGAPFSIVDNLKSAGFVNPIIELSTSNIIEDQINKAYGRLFLQLKLKAQQETSITVSIHETITDARFNKPYIVITSNWLTKDFDLHKILLLANEWYAVEYENKWYYDEHENKDFLGNITDALKKWELTNLSYYLEYNTYFNEDLENLIPKTLKLWARKNVYTQEMVEIIKAIKNATDNLCDVVMFLENDAVKREIQNMQITFNYSTINCECIYHKIAFIKLMEKPFIQLVNNYDSYEVAIIREKGKYFQELMLDSLPFSIFPKLLQLFKPLENITCNYSYRDIDTEEYTDIVDKIVINADNMLRELRFSDNLEQKILKSFLSSVPLYIDLDVKQLALFLNPRSNPDEISTEVRKFALIKCKAYYLKNIFSDDLDKSIQAANKELECYINRPQSSLDGDINPYKWWQGSKQMLPGLAALAREYLPTLTVDKEDPIKNLDKLIRTYNNNDDDNMAEKIAFLQYNMKYIDLYL</sequence>
<feature type="region of interest" description="Disordered" evidence="6">
    <location>
        <begin position="1"/>
        <end position="37"/>
    </location>
</feature>
<feature type="compositionally biased region" description="Polar residues" evidence="6">
    <location>
        <begin position="1"/>
        <end position="32"/>
    </location>
</feature>
<evidence type="ECO:0000256" key="4">
    <source>
        <dbReference type="ARBA" id="ARBA00022833"/>
    </source>
</evidence>
<dbReference type="GO" id="GO:0005634">
    <property type="term" value="C:nucleus"/>
    <property type="evidence" value="ECO:0007669"/>
    <property type="project" value="UniProtKB-SubCell"/>
</dbReference>
<evidence type="ECO:0000256" key="2">
    <source>
        <dbReference type="ARBA" id="ARBA00022723"/>
    </source>
</evidence>
<evidence type="ECO:0000313" key="7">
    <source>
        <dbReference type="EMBL" id="KAF0425093.1"/>
    </source>
</evidence>
<gene>
    <name evidence="7" type="ORF">F8M41_006399</name>
</gene>
<evidence type="ECO:0008006" key="9">
    <source>
        <dbReference type="Google" id="ProtNLM"/>
    </source>
</evidence>
<evidence type="ECO:0000256" key="1">
    <source>
        <dbReference type="ARBA" id="ARBA00004123"/>
    </source>
</evidence>
<protein>
    <recommendedName>
        <fullName evidence="9">BED-type domain-containing protein</fullName>
    </recommendedName>
</protein>
<evidence type="ECO:0000313" key="8">
    <source>
        <dbReference type="Proteomes" id="UP000439903"/>
    </source>
</evidence>